<evidence type="ECO:0000256" key="4">
    <source>
        <dbReference type="ARBA" id="ARBA00022989"/>
    </source>
</evidence>
<dbReference type="RefSeq" id="WP_149568268.1">
    <property type="nucleotide sequence ID" value="NZ_CP035807.1"/>
</dbReference>
<dbReference type="PANTHER" id="PTHR47089:SF1">
    <property type="entry name" value="GUANOSINE ABC TRANSPORTER PERMEASE PROTEIN NUPP"/>
    <property type="match status" value="1"/>
</dbReference>
<evidence type="ECO:0000256" key="5">
    <source>
        <dbReference type="ARBA" id="ARBA00023136"/>
    </source>
</evidence>
<feature type="transmembrane region" description="Helical" evidence="6">
    <location>
        <begin position="275"/>
        <end position="296"/>
    </location>
</feature>
<dbReference type="KEGG" id="sper:EW093_09995"/>
<feature type="transmembrane region" description="Helical" evidence="6">
    <location>
        <begin position="180"/>
        <end position="204"/>
    </location>
</feature>
<reference evidence="7 8" key="2">
    <citation type="submission" date="2019-09" db="EMBL/GenBank/DDBJ databases">
        <title>Complete Genome Sequence and Methylome Analysis of free living Spirochaetas.</title>
        <authorList>
            <person name="Leshcheva N."/>
            <person name="Mikheeva N."/>
        </authorList>
    </citation>
    <scope>NUCLEOTIDE SEQUENCE [LARGE SCALE GENOMIC DNA]</scope>
    <source>
        <strain evidence="7 8">P</strain>
    </source>
</reference>
<gene>
    <name evidence="7" type="ORF">EW093_09995</name>
</gene>
<keyword evidence="5 6" id="KW-0472">Membrane</keyword>
<evidence type="ECO:0000256" key="1">
    <source>
        <dbReference type="ARBA" id="ARBA00004651"/>
    </source>
</evidence>
<name>A0A5C1QBX9_9SPIO</name>
<organism evidence="7 8">
    <name type="scientific">Thiospirochaeta perfilievii</name>
    <dbReference type="NCBI Taxonomy" id="252967"/>
    <lineage>
        <taxon>Bacteria</taxon>
        <taxon>Pseudomonadati</taxon>
        <taxon>Spirochaetota</taxon>
        <taxon>Spirochaetia</taxon>
        <taxon>Spirochaetales</taxon>
        <taxon>Spirochaetaceae</taxon>
        <taxon>Thiospirochaeta</taxon>
    </lineage>
</organism>
<keyword evidence="2" id="KW-1003">Cell membrane</keyword>
<dbReference type="AlphaFoldDB" id="A0A5C1QBX9"/>
<accession>A0A5C1QBX9</accession>
<sequence length="340" mass="36984">MNKIFKHPVIIIIILTIVPSALLILILSSNPILSFYAFVTGPFSNVYSFGNMLNNAAPLMLTSLGAFIALKSNSFNLGGEGQVYLGATITGILSIYLNNTIGVFTLPFIIIVALFTSGILTWISAWLEIKYRVNSLISTYLLSMTIIHICNYFVTGPFLMEGSNILTTSKINKSYYLPKILEPSALSAGFLIALILVIIISLYLKNTLWGYEFTISGKNRVFAESMGIKSLNYRVAGLTISGVLHGAAGVILVLGNHHSVIVGINNNLGWNGLSSALLAGSRPIMVIISSLFYSFLDAGSSYATITSDVTIELSQIIKSVLFFVISSRLIKDKFIKRGIE</sequence>
<dbReference type="Pfam" id="PF02653">
    <property type="entry name" value="BPD_transp_2"/>
    <property type="match status" value="1"/>
</dbReference>
<evidence type="ECO:0000256" key="3">
    <source>
        <dbReference type="ARBA" id="ARBA00022692"/>
    </source>
</evidence>
<evidence type="ECO:0000256" key="6">
    <source>
        <dbReference type="SAM" id="Phobius"/>
    </source>
</evidence>
<proteinExistence type="predicted"/>
<feature type="transmembrane region" description="Helical" evidence="6">
    <location>
        <begin position="104"/>
        <end position="127"/>
    </location>
</feature>
<keyword evidence="3 6" id="KW-0812">Transmembrane</keyword>
<protein>
    <submittedName>
        <fullName evidence="7">ABC transporter permease</fullName>
    </submittedName>
</protein>
<feature type="transmembrane region" description="Helical" evidence="6">
    <location>
        <begin position="82"/>
        <end position="98"/>
    </location>
</feature>
<comment type="subcellular location">
    <subcellularLocation>
        <location evidence="1">Cell membrane</location>
        <topology evidence="1">Multi-pass membrane protein</topology>
    </subcellularLocation>
</comment>
<dbReference type="OrthoDB" id="350196at2"/>
<dbReference type="GO" id="GO:0005886">
    <property type="term" value="C:plasma membrane"/>
    <property type="evidence" value="ECO:0007669"/>
    <property type="project" value="UniProtKB-SubCell"/>
</dbReference>
<evidence type="ECO:0000313" key="7">
    <source>
        <dbReference type="EMBL" id="QEN05027.1"/>
    </source>
</evidence>
<dbReference type="CDD" id="cd06580">
    <property type="entry name" value="TM_PBP1_transp_TpRbsC_like"/>
    <property type="match status" value="1"/>
</dbReference>
<dbReference type="GO" id="GO:0022857">
    <property type="term" value="F:transmembrane transporter activity"/>
    <property type="evidence" value="ECO:0007669"/>
    <property type="project" value="InterPro"/>
</dbReference>
<dbReference type="Proteomes" id="UP000323824">
    <property type="component" value="Chromosome"/>
</dbReference>
<evidence type="ECO:0000313" key="8">
    <source>
        <dbReference type="Proteomes" id="UP000323824"/>
    </source>
</evidence>
<evidence type="ECO:0000256" key="2">
    <source>
        <dbReference type="ARBA" id="ARBA00022475"/>
    </source>
</evidence>
<feature type="transmembrane region" description="Helical" evidence="6">
    <location>
        <begin position="9"/>
        <end position="32"/>
    </location>
</feature>
<dbReference type="PANTHER" id="PTHR47089">
    <property type="entry name" value="ABC TRANSPORTER, PERMEASE PROTEIN"/>
    <property type="match status" value="1"/>
</dbReference>
<reference evidence="7 8" key="1">
    <citation type="submission" date="2019-02" db="EMBL/GenBank/DDBJ databases">
        <authorList>
            <person name="Fomenkov A."/>
            <person name="Dubinina G."/>
            <person name="Grabovich M."/>
            <person name="Vincze T."/>
            <person name="Roberts R.J."/>
        </authorList>
    </citation>
    <scope>NUCLEOTIDE SEQUENCE [LARGE SCALE GENOMIC DNA]</scope>
    <source>
        <strain evidence="7 8">P</strain>
    </source>
</reference>
<dbReference type="EMBL" id="CP035807">
    <property type="protein sequence ID" value="QEN05027.1"/>
    <property type="molecule type" value="Genomic_DNA"/>
</dbReference>
<keyword evidence="8" id="KW-1185">Reference proteome</keyword>
<dbReference type="InterPro" id="IPR001851">
    <property type="entry name" value="ABC_transp_permease"/>
</dbReference>
<feature type="transmembrane region" description="Helical" evidence="6">
    <location>
        <begin position="52"/>
        <end position="70"/>
    </location>
</feature>
<feature type="transmembrane region" description="Helical" evidence="6">
    <location>
        <begin position="139"/>
        <end position="160"/>
    </location>
</feature>
<feature type="transmembrane region" description="Helical" evidence="6">
    <location>
        <begin position="235"/>
        <end position="255"/>
    </location>
</feature>
<keyword evidence="4 6" id="KW-1133">Transmembrane helix</keyword>